<evidence type="ECO:0000256" key="2">
    <source>
        <dbReference type="ARBA" id="ARBA00022741"/>
    </source>
</evidence>
<keyword evidence="5" id="KW-1185">Reference proteome</keyword>
<sequence>MSVIGFDIGNLNSYIGVARQGGIDVIANDYSLRETPTCVSFGSKCRSMGVSARQQVNTNFLSTIINFKHLLARKFNDPIAQKFIPFVPCRVVELPDGEIGCKVNYLDTEHIFTPEQVLGAFLTKMKTTVEASLDGKTKVYDAVLAVPSYFTDVQRRAVLAAAQTAQLNPLRVINESTAIALAYGIYKQDLPLETEPARIVAFLDVGHSCTQASLAAFNKGKLQMLGTTYDHDVGGLWFDAMIREHFRKEFLEKYKVDAAKNPRAMLRLLDESEKVKKQMSANATPIPLNIECFLDDKDVSGRMQRQEFEALCGPLFDRIQKLLQRLLEETKIKPNEIDSIEIVGGSSRIPLIRKIVNDIFGQEPKTTMNQDEAVCRGSAMQCAILSPSFRVRDFSMKDSQPFRIRLTWDGVGGGDGGESDVFVERDEFPFSKMLTFYRNEPFRLDAGYAFPNTIPHTTRQLGSWKILGVTPSGNGETRKIKIKVRVDPNGIFSVRSATMYDNQPVPEEPPKEEQTMEVDRKENEGKDASQSQNAEESKPKVKLVPIELQIEELVPTYNVQHFIEKEEEMKRVDLDEKAKADAKNAVEEYVYEMRNKLSDSLTDYVTPKDAEVFGSFLQSTEDWLYEDGEDAERKVYEDRLAELRQFGEPIIERYREAEQRQPAFDQFDQSIFRARKAYEEYTHGGPAHAHIESKDMEKVINAIEEKKLWLDDARSRTDKRSKTEAPVVFVVEIQQQRQAFESIVLPILNKPKPQPKKEETKEAPPPNPEKMPEASNGTGDNKEMEVD</sequence>
<dbReference type="FunFam" id="3.30.30.30:FF:000002">
    <property type="entry name" value="Heat shock 70 kDa protein 4"/>
    <property type="match status" value="1"/>
</dbReference>
<dbReference type="FunFam" id="3.90.640.10:FF:000004">
    <property type="entry name" value="Heat shock 70 kDa protein 4"/>
    <property type="match status" value="1"/>
</dbReference>
<protein>
    <submittedName>
        <fullName evidence="6">Uncharacterized protein</fullName>
    </submittedName>
</protein>
<dbReference type="GO" id="GO:0005524">
    <property type="term" value="F:ATP binding"/>
    <property type="evidence" value="ECO:0007669"/>
    <property type="project" value="UniProtKB-KW"/>
</dbReference>
<name>A0AAF3E9E7_9BILA</name>
<dbReference type="InterPro" id="IPR043129">
    <property type="entry name" value="ATPase_NBD"/>
</dbReference>
<feature type="region of interest" description="Disordered" evidence="4">
    <location>
        <begin position="743"/>
        <end position="787"/>
    </location>
</feature>
<dbReference type="PRINTS" id="PR00301">
    <property type="entry name" value="HEATSHOCK70"/>
</dbReference>
<dbReference type="PROSITE" id="PS01036">
    <property type="entry name" value="HSP70_3"/>
    <property type="match status" value="1"/>
</dbReference>
<dbReference type="Gene3D" id="2.60.34.10">
    <property type="entry name" value="Substrate Binding Domain Of DNAk, Chain A, domain 1"/>
    <property type="match status" value="1"/>
</dbReference>
<dbReference type="CDD" id="cd10228">
    <property type="entry name" value="ASKHA_NBD_HSP70_HSPA4_like"/>
    <property type="match status" value="1"/>
</dbReference>
<dbReference type="SUPFAM" id="SSF100934">
    <property type="entry name" value="Heat shock protein 70kD (HSP70), C-terminal subdomain"/>
    <property type="match status" value="2"/>
</dbReference>
<dbReference type="GO" id="GO:0140662">
    <property type="term" value="F:ATP-dependent protein folding chaperone"/>
    <property type="evidence" value="ECO:0007669"/>
    <property type="project" value="InterPro"/>
</dbReference>
<dbReference type="InterPro" id="IPR029047">
    <property type="entry name" value="HSP70_peptide-bd_sf"/>
</dbReference>
<proteinExistence type="inferred from homology"/>
<dbReference type="SUPFAM" id="SSF100920">
    <property type="entry name" value="Heat shock protein 70kD (HSP70), peptide-binding domain"/>
    <property type="match status" value="1"/>
</dbReference>
<keyword evidence="3" id="KW-0067">ATP-binding</keyword>
<accession>A0AAF3E9E7</accession>
<dbReference type="Gene3D" id="3.90.640.10">
    <property type="entry name" value="Actin, Chain A, domain 4"/>
    <property type="match status" value="1"/>
</dbReference>
<dbReference type="PANTHER" id="PTHR45639:SF4">
    <property type="entry name" value="HSC70CB, ISOFORM G"/>
    <property type="match status" value="1"/>
</dbReference>
<feature type="region of interest" description="Disordered" evidence="4">
    <location>
        <begin position="495"/>
        <end position="540"/>
    </location>
</feature>
<dbReference type="InterPro" id="IPR018181">
    <property type="entry name" value="Heat_shock_70_CS"/>
</dbReference>
<dbReference type="Gene3D" id="3.30.30.30">
    <property type="match status" value="1"/>
</dbReference>
<dbReference type="GO" id="GO:0005634">
    <property type="term" value="C:nucleus"/>
    <property type="evidence" value="ECO:0007669"/>
    <property type="project" value="TreeGrafter"/>
</dbReference>
<evidence type="ECO:0000313" key="5">
    <source>
        <dbReference type="Proteomes" id="UP000887575"/>
    </source>
</evidence>
<feature type="compositionally biased region" description="Basic and acidic residues" evidence="4">
    <location>
        <begin position="508"/>
        <end position="527"/>
    </location>
</feature>
<evidence type="ECO:0000256" key="4">
    <source>
        <dbReference type="SAM" id="MobiDB-lite"/>
    </source>
</evidence>
<dbReference type="Pfam" id="PF00012">
    <property type="entry name" value="HSP70"/>
    <property type="match status" value="1"/>
</dbReference>
<dbReference type="Gene3D" id="3.30.420.40">
    <property type="match status" value="2"/>
</dbReference>
<comment type="similarity">
    <text evidence="1">Belongs to the heat shock protein 70 family.</text>
</comment>
<organism evidence="5 6">
    <name type="scientific">Mesorhabditis belari</name>
    <dbReference type="NCBI Taxonomy" id="2138241"/>
    <lineage>
        <taxon>Eukaryota</taxon>
        <taxon>Metazoa</taxon>
        <taxon>Ecdysozoa</taxon>
        <taxon>Nematoda</taxon>
        <taxon>Chromadorea</taxon>
        <taxon>Rhabditida</taxon>
        <taxon>Rhabditina</taxon>
        <taxon>Rhabditomorpha</taxon>
        <taxon>Rhabditoidea</taxon>
        <taxon>Rhabditidae</taxon>
        <taxon>Mesorhabditinae</taxon>
        <taxon>Mesorhabditis</taxon>
    </lineage>
</organism>
<keyword evidence="2" id="KW-0547">Nucleotide-binding</keyword>
<dbReference type="InterPro" id="IPR013126">
    <property type="entry name" value="Hsp_70_fam"/>
</dbReference>
<dbReference type="Proteomes" id="UP000887575">
    <property type="component" value="Unassembled WGS sequence"/>
</dbReference>
<dbReference type="SUPFAM" id="SSF53067">
    <property type="entry name" value="Actin-like ATPase domain"/>
    <property type="match status" value="2"/>
</dbReference>
<dbReference type="InterPro" id="IPR029048">
    <property type="entry name" value="HSP70_C_sf"/>
</dbReference>
<dbReference type="Gene3D" id="1.20.1270.10">
    <property type="match status" value="1"/>
</dbReference>
<dbReference type="GO" id="GO:0005829">
    <property type="term" value="C:cytosol"/>
    <property type="evidence" value="ECO:0007669"/>
    <property type="project" value="TreeGrafter"/>
</dbReference>
<dbReference type="FunFam" id="3.30.420.40:FF:000171">
    <property type="entry name" value="Heat shock 70 kDa protein 4"/>
    <property type="match status" value="2"/>
</dbReference>
<dbReference type="PANTHER" id="PTHR45639">
    <property type="entry name" value="HSC70CB, ISOFORM G-RELATED"/>
    <property type="match status" value="1"/>
</dbReference>
<evidence type="ECO:0000256" key="1">
    <source>
        <dbReference type="ARBA" id="ARBA00007381"/>
    </source>
</evidence>
<dbReference type="WBParaSite" id="MBELARI_LOCUS10523">
    <property type="protein sequence ID" value="MBELARI_LOCUS10523"/>
    <property type="gene ID" value="MBELARI_LOCUS10523"/>
</dbReference>
<evidence type="ECO:0000256" key="3">
    <source>
        <dbReference type="ARBA" id="ARBA00022840"/>
    </source>
</evidence>
<evidence type="ECO:0000313" key="6">
    <source>
        <dbReference type="WBParaSite" id="MBELARI_LOCUS10523"/>
    </source>
</evidence>
<dbReference type="FunFam" id="1.20.1270.10:FF:000002">
    <property type="entry name" value="Heat shock 70 kDa protein 4"/>
    <property type="match status" value="1"/>
</dbReference>
<dbReference type="AlphaFoldDB" id="A0AAF3E9E7"/>
<dbReference type="GO" id="GO:0006950">
    <property type="term" value="P:response to stress"/>
    <property type="evidence" value="ECO:0007669"/>
    <property type="project" value="UniProtKB-ARBA"/>
</dbReference>
<reference evidence="6" key="1">
    <citation type="submission" date="2024-02" db="UniProtKB">
        <authorList>
            <consortium name="WormBaseParasite"/>
        </authorList>
    </citation>
    <scope>IDENTIFICATION</scope>
</reference>